<dbReference type="EMBL" id="LBYC01000018">
    <property type="protein sequence ID" value="KKR42016.1"/>
    <property type="molecule type" value="Genomic_DNA"/>
</dbReference>
<dbReference type="Proteomes" id="UP000034301">
    <property type="component" value="Unassembled WGS sequence"/>
</dbReference>
<proteinExistence type="predicted"/>
<gene>
    <name evidence="1" type="ORF">UT78_C0018G0018</name>
</gene>
<evidence type="ECO:0000313" key="1">
    <source>
        <dbReference type="EMBL" id="KKR42016.1"/>
    </source>
</evidence>
<evidence type="ECO:0000313" key="2">
    <source>
        <dbReference type="Proteomes" id="UP000034301"/>
    </source>
</evidence>
<comment type="caution">
    <text evidence="1">The sequence shown here is derived from an EMBL/GenBank/DDBJ whole genome shotgun (WGS) entry which is preliminary data.</text>
</comment>
<dbReference type="AlphaFoldDB" id="A0A0G0QX75"/>
<feature type="non-terminal residue" evidence="1">
    <location>
        <position position="1"/>
    </location>
</feature>
<reference evidence="1 2" key="1">
    <citation type="journal article" date="2015" name="Nature">
        <title>rRNA introns, odd ribosomes, and small enigmatic genomes across a large radiation of phyla.</title>
        <authorList>
            <person name="Brown C.T."/>
            <person name="Hug L.A."/>
            <person name="Thomas B.C."/>
            <person name="Sharon I."/>
            <person name="Castelle C.J."/>
            <person name="Singh A."/>
            <person name="Wilkins M.J."/>
            <person name="Williams K.H."/>
            <person name="Banfield J.F."/>
        </authorList>
    </citation>
    <scope>NUCLEOTIDE SEQUENCE [LARGE SCALE GENOMIC DNA]</scope>
</reference>
<name>A0A0G0QX75_9BACT</name>
<protein>
    <submittedName>
        <fullName evidence="1">Uncharacterized protein</fullName>
    </submittedName>
</protein>
<sequence length="107" mass="12543">MKSIKEILEGPEISNFSGSEKTRSIVESEIISRWGRQELKNFDPLRSTLTAKNWIMKFGMIPKKGEKAIRSFVVLETRDKKDPTKIVKRIKSVYLFHYRQVTELAKR</sequence>
<organism evidence="1 2">
    <name type="scientific">Candidatus Nomurabacteria bacterium GW2011_GWF2_40_12</name>
    <dbReference type="NCBI Taxonomy" id="1618776"/>
    <lineage>
        <taxon>Bacteria</taxon>
        <taxon>Candidatus Nomuraibacteriota</taxon>
    </lineage>
</organism>
<accession>A0A0G0QX75</accession>